<dbReference type="EMBL" id="AABEMN010000013">
    <property type="protein sequence ID" value="EAG9520131.1"/>
    <property type="molecule type" value="Genomic_DNA"/>
</dbReference>
<reference evidence="20 26" key="3">
    <citation type="submission" date="2018-04" db="EMBL/GenBank/DDBJ databases">
        <title>Genome Analysis of a Prevalent Clone of Listeria monocytogenes Sequence Type 87 in China.</title>
        <authorList>
            <person name="Wang Y."/>
        </authorList>
    </citation>
    <scope>NUCLEOTIDE SEQUENCE [LARGE SCALE GENOMIC DNA]</scope>
    <source>
        <strain evidence="20 26">ICDC_LM1523</strain>
    </source>
</reference>
<evidence type="ECO:0000313" key="26">
    <source>
        <dbReference type="Proteomes" id="UP000460224"/>
    </source>
</evidence>
<evidence type="ECO:0000313" key="18">
    <source>
        <dbReference type="EMBL" id="HAC1756021.1"/>
    </source>
</evidence>
<dbReference type="Proteomes" id="UP000843775">
    <property type="component" value="Unassembled WGS sequence"/>
</dbReference>
<evidence type="ECO:0000313" key="35">
    <source>
        <dbReference type="Proteomes" id="UP000548278"/>
    </source>
</evidence>
<evidence type="ECO:0000313" key="22">
    <source>
        <dbReference type="Proteomes" id="UP000272537"/>
    </source>
</evidence>
<keyword evidence="1" id="KW-0238">DNA-binding</keyword>
<dbReference type="InterPro" id="IPR001647">
    <property type="entry name" value="HTH_TetR"/>
</dbReference>
<dbReference type="InterPro" id="IPR009057">
    <property type="entry name" value="Homeodomain-like_sf"/>
</dbReference>
<dbReference type="Proteomes" id="UP000843503">
    <property type="component" value="Unassembled WGS sequence"/>
</dbReference>
<reference evidence="32 33" key="6">
    <citation type="submission" date="2019-04" db="EMBL/GenBank/DDBJ databases">
        <authorList>
            <person name="Ashton P.M."/>
            <person name="Dallman T."/>
            <person name="Nair S."/>
            <person name="De Pinna E."/>
            <person name="Peters T."/>
            <person name="Grant K."/>
        </authorList>
    </citation>
    <scope>NUCLEOTIDE SEQUENCE [LARGE SCALE GENOMIC DNA]</scope>
    <source>
        <strain evidence="11 33">282333</strain>
        <strain evidence="12 32">282352</strain>
        <strain evidence="10 34">289003</strain>
        <strain evidence="15 27">788324</strain>
        <strain evidence="5">RL15000286</strain>
    </source>
</reference>
<dbReference type="Proteomes" id="UP000489121">
    <property type="component" value="Unassembled WGS sequence"/>
</dbReference>
<proteinExistence type="predicted"/>
<dbReference type="EMBL" id="AABDGJ010000016">
    <property type="protein sequence ID" value="EAG6991848.1"/>
    <property type="molecule type" value="Genomic_DNA"/>
</dbReference>
<evidence type="ECO:0000313" key="25">
    <source>
        <dbReference type="Proteomes" id="UP000379076"/>
    </source>
</evidence>
<evidence type="ECO:0000313" key="20">
    <source>
        <dbReference type="EMBL" id="KAA9450370.1"/>
    </source>
</evidence>
<dbReference type="Proteomes" id="UP000460224">
    <property type="component" value="Unassembled WGS sequence"/>
</dbReference>
<dbReference type="EMBL" id="AABEKY010000001">
    <property type="protein sequence ID" value="EAG9386103.1"/>
    <property type="molecule type" value="Genomic_DNA"/>
</dbReference>
<dbReference type="EMBL" id="DABJAN010000002">
    <property type="protein sequence ID" value="HAJ9592998.1"/>
    <property type="molecule type" value="Genomic_DNA"/>
</dbReference>
<dbReference type="Proteomes" id="UP000365297">
    <property type="component" value="Unassembled WGS sequence"/>
</dbReference>
<evidence type="ECO:0000313" key="38">
    <source>
        <dbReference type="Proteomes" id="UP000843775"/>
    </source>
</evidence>
<comment type="caution">
    <text evidence="9">The sequence shown here is derived from an EMBL/GenBank/DDBJ whole genome shotgun (WGS) entry which is preliminary data.</text>
</comment>
<dbReference type="Proteomes" id="UP000528151">
    <property type="component" value="Unassembled WGS sequence"/>
</dbReference>
<evidence type="ECO:0000313" key="10">
    <source>
        <dbReference type="EMBL" id="EAG9520131.1"/>
    </source>
</evidence>
<evidence type="ECO:0000313" key="29">
    <source>
        <dbReference type="Proteomes" id="UP000522199"/>
    </source>
</evidence>
<dbReference type="AlphaFoldDB" id="A0A0B8R0U3"/>
<evidence type="ECO:0000313" key="36">
    <source>
        <dbReference type="Proteomes" id="UP000840197"/>
    </source>
</evidence>
<evidence type="ECO:0000313" key="8">
    <source>
        <dbReference type="EMBL" id="EAG6991848.1"/>
    </source>
</evidence>
<evidence type="ECO:0000313" key="7">
    <source>
        <dbReference type="EMBL" id="EAG4461739.1"/>
    </source>
</evidence>
<dbReference type="EMBL" id="QXLS01000004">
    <property type="protein sequence ID" value="RKA07787.1"/>
    <property type="molecule type" value="Genomic_DNA"/>
</dbReference>
<dbReference type="EMBL" id="AABBZO010000005">
    <property type="protein sequence ID" value="EAG4461739.1"/>
    <property type="molecule type" value="Genomic_DNA"/>
</dbReference>
<evidence type="ECO:0000313" key="34">
    <source>
        <dbReference type="Proteomes" id="UP000546397"/>
    </source>
</evidence>
<organism evidence="9 29">
    <name type="scientific">Listeria monocytogenes</name>
    <dbReference type="NCBI Taxonomy" id="1639"/>
    <lineage>
        <taxon>Bacteria</taxon>
        <taxon>Bacillati</taxon>
        <taxon>Bacillota</taxon>
        <taxon>Bacilli</taxon>
        <taxon>Bacillales</taxon>
        <taxon>Listeriaceae</taxon>
        <taxon>Listeria</taxon>
    </lineage>
</organism>
<dbReference type="Proteomes" id="UP000522199">
    <property type="component" value="Unassembled WGS sequence"/>
</dbReference>
<dbReference type="Proteomes" id="UP000530452">
    <property type="component" value="Unassembled WGS sequence"/>
</dbReference>
<reference evidence="14 28" key="7">
    <citation type="submission" date="2019-09" db="EMBL/GenBank/DDBJ databases">
        <authorList>
            <consortium name="PulseNet: The National Subtyping Network for Foodborne Disease Surveillance"/>
            <person name="Tarr C.L."/>
            <person name="Trees E."/>
            <person name="Katz L.S."/>
            <person name="Carleton-Romer H.A."/>
            <person name="Stroika S."/>
            <person name="Kucerova Z."/>
            <person name="Roache K.F."/>
            <person name="Sabol A.L."/>
            <person name="Besser J."/>
            <person name="Gerner-Smidt P."/>
        </authorList>
    </citation>
    <scope>NUCLEOTIDE SEQUENCE [LARGE SCALE GENOMIC DNA]</scope>
    <source>
        <strain evidence="6 23">PNUSAL002180</strain>
        <strain evidence="14 28">PNUSAL005692</strain>
    </source>
</reference>
<dbReference type="EMBL" id="AAASLB010000004">
    <property type="protein sequence ID" value="EAE4942244.1"/>
    <property type="molecule type" value="Genomic_DNA"/>
</dbReference>
<evidence type="ECO:0000313" key="17">
    <source>
        <dbReference type="EMBL" id="HAB8399111.1"/>
    </source>
</evidence>
<dbReference type="Proteomes" id="UP000548278">
    <property type="component" value="Unassembled WGS sequence"/>
</dbReference>
<evidence type="ECO:0000313" key="32">
    <source>
        <dbReference type="Proteomes" id="UP000530452"/>
    </source>
</evidence>
<dbReference type="SUPFAM" id="SSF46689">
    <property type="entry name" value="Homeodomain-like"/>
    <property type="match status" value="1"/>
</dbReference>
<gene>
    <name evidence="6" type="ORF">A8L61_08710</name>
    <name evidence="8" type="ORF">AB917_14755</name>
    <name evidence="4" type="ORF">ART25_04535</name>
    <name evidence="3" type="ORF">ARY78_06920</name>
    <name evidence="7" type="ORF">CA369_05515</name>
    <name evidence="9" type="ORF">CW845_01160</name>
    <name evidence="11" type="ORF">D4920_08625</name>
    <name evidence="10" type="ORF">D4B11_10145</name>
    <name evidence="12" type="ORF">D5N24_07970</name>
    <name evidence="20" type="ORF">DCK61_06525</name>
    <name evidence="21" type="ORF">DYZ80_02162</name>
    <name evidence="5" type="ORF">E1W56_09395</name>
    <name evidence="13" type="ORF">E5F58_06670</name>
    <name evidence="14" type="ORF">F6515_16000</name>
    <name evidence="15" type="ORF">FV747_09460</name>
    <name evidence="16" type="ORF">GHH22_01270</name>
    <name evidence="18" type="ORF">GI949_13665</name>
    <name evidence="17" type="ORF">GYR60_11345</name>
    <name evidence="19" type="ORF">HQN34_001196</name>
</gene>
<evidence type="ECO:0000313" key="13">
    <source>
        <dbReference type="EMBL" id="EAH4241691.1"/>
    </source>
</evidence>
<evidence type="ECO:0000313" key="11">
    <source>
        <dbReference type="EMBL" id="EAH2282130.1"/>
    </source>
</evidence>
<dbReference type="Proteomes" id="UP000393182">
    <property type="component" value="Unassembled WGS sequence"/>
</dbReference>
<evidence type="ECO:0000313" key="16">
    <source>
        <dbReference type="EMBL" id="HAA8051789.1"/>
    </source>
</evidence>
<dbReference type="EMBL" id="AAAIXK010000003">
    <property type="protein sequence ID" value="EAC5550156.1"/>
    <property type="molecule type" value="Genomic_DNA"/>
</dbReference>
<evidence type="ECO:0000256" key="1">
    <source>
        <dbReference type="ARBA" id="ARBA00023125"/>
    </source>
</evidence>
<dbReference type="EMBL" id="AABAGT010000011">
    <property type="protein sequence ID" value="EAG0867366.1"/>
    <property type="molecule type" value="Genomic_DNA"/>
</dbReference>
<evidence type="ECO:0000313" key="30">
    <source>
        <dbReference type="Proteomes" id="UP000527632"/>
    </source>
</evidence>
<evidence type="ECO:0000313" key="5">
    <source>
        <dbReference type="EMBL" id="EAE4942244.1"/>
    </source>
</evidence>
<dbReference type="EMBL" id="DAAIHR010000011">
    <property type="protein sequence ID" value="HAB8399111.1"/>
    <property type="molecule type" value="Genomic_DNA"/>
</dbReference>
<reference evidence="24 25" key="4">
    <citation type="submission" date="2018-06" db="EMBL/GenBank/DDBJ databases">
        <authorList>
            <consortium name="GenomeTrakr: Next Generation Sequencing Network for Food Pathogen Tracability"/>
        </authorList>
    </citation>
    <scope>NUCLEOTIDE SEQUENCE [LARGE SCALE GENOMIC DNA]</scope>
    <source>
        <strain evidence="7 31">CFSAN063727</strain>
        <strain evidence="4 25">FDA00006494</strain>
        <strain evidence="3 24">FDA00007096</strain>
        <strain evidence="13 30">LS1344</strain>
    </source>
</reference>
<dbReference type="EMBL" id="AANEHK010000008">
    <property type="protein sequence ID" value="EDO0986217.1"/>
    <property type="molecule type" value="Genomic_DNA"/>
</dbReference>
<dbReference type="EMBL" id="AABFVG010000004">
    <property type="protein sequence ID" value="EAH2282130.1"/>
    <property type="molecule type" value="Genomic_DNA"/>
</dbReference>
<evidence type="ECO:0000313" key="33">
    <source>
        <dbReference type="Proteomes" id="UP000533021"/>
    </source>
</evidence>
<evidence type="ECO:0000313" key="14">
    <source>
        <dbReference type="EMBL" id="ECY9784480.1"/>
    </source>
</evidence>
<dbReference type="Proteomes" id="UP000527632">
    <property type="component" value="Unassembled WGS sequence"/>
</dbReference>
<dbReference type="EMBL" id="AALGDA010000120">
    <property type="protein sequence ID" value="ECY9784480.1"/>
    <property type="molecule type" value="Genomic_DNA"/>
</dbReference>
<dbReference type="EMBL" id="AABGUK010000002">
    <property type="protein sequence ID" value="EAH4241691.1"/>
    <property type="molecule type" value="Genomic_DNA"/>
</dbReference>
<dbReference type="RefSeq" id="WP_003728337.1">
    <property type="nucleotide sequence ID" value="NC_021825.2"/>
</dbReference>
<evidence type="ECO:0000313" key="23">
    <source>
        <dbReference type="Proteomes" id="UP000358545"/>
    </source>
</evidence>
<dbReference type="Proteomes" id="UP000533021">
    <property type="component" value="Unassembled WGS sequence"/>
</dbReference>
<evidence type="ECO:0000313" key="24">
    <source>
        <dbReference type="Proteomes" id="UP000365297"/>
    </source>
</evidence>
<dbReference type="Proteomes" id="UP000379076">
    <property type="component" value="Unassembled WGS sequence"/>
</dbReference>
<dbReference type="GO" id="GO:0003677">
    <property type="term" value="F:DNA binding"/>
    <property type="evidence" value="ECO:0007669"/>
    <property type="project" value="UniProtKB-KW"/>
</dbReference>
<dbReference type="Proteomes" id="UP000840039">
    <property type="component" value="Unassembled WGS sequence"/>
</dbReference>
<dbReference type="Pfam" id="PF00440">
    <property type="entry name" value="TetR_N"/>
    <property type="match status" value="1"/>
</dbReference>
<name>A0A0B8R0U3_LISMN</name>
<dbReference type="Proteomes" id="UP000546397">
    <property type="component" value="Unassembled WGS sequence"/>
</dbReference>
<evidence type="ECO:0000313" key="28">
    <source>
        <dbReference type="Proteomes" id="UP000489121"/>
    </source>
</evidence>
<protein>
    <submittedName>
        <fullName evidence="17">TetR family transcriptional regulator</fullName>
    </submittedName>
    <submittedName>
        <fullName evidence="9">TetR/AcrR family transcriptional regulator</fullName>
    </submittedName>
</protein>
<dbReference type="EMBL" id="QDAY01000002">
    <property type="protein sequence ID" value="KAA9450370.1"/>
    <property type="molecule type" value="Genomic_DNA"/>
</dbReference>
<sequence>MPKLVTGYERQQTKNLIIEHTSHLIYIKKGIQGFTVEDITRAARIGKRKFYTCFPSKEACLFEVVEYSYQAQLEAFKKIMEEKGSLKSKMTRFLKEVYLSEKSINNYFSPEDFHAILQKLPPTYTEREERMTSEVLETAMTYIDLTRAQWEALVMLLDCLTYTATRSYVETAKKAKEETLDILIHSIADYVEKQTQC</sequence>
<evidence type="ECO:0000313" key="37">
    <source>
        <dbReference type="Proteomes" id="UP000843503"/>
    </source>
</evidence>
<evidence type="ECO:0000313" key="15">
    <source>
        <dbReference type="EMBL" id="EDO0986217.1"/>
    </source>
</evidence>
<evidence type="ECO:0000313" key="19">
    <source>
        <dbReference type="EMBL" id="HAJ9592998.1"/>
    </source>
</evidence>
<dbReference type="EMBL" id="AABGHY010000004">
    <property type="protein sequence ID" value="EAH3294327.1"/>
    <property type="molecule type" value="Genomic_DNA"/>
</dbReference>
<reference evidence="29 35" key="5">
    <citation type="submission" date="2019-04" db="EMBL/GenBank/DDBJ databases">
        <authorList>
            <consortium name="GenomeTrakr network: Whole genome sequencing for foodborne pathogen traceback"/>
        </authorList>
    </citation>
    <scope>NUCLEOTIDE SEQUENCE [LARGE SCALE GENOMIC DNA]</scope>
    <source>
        <strain evidence="8 35">CFSAN004300</strain>
        <strain evidence="9 29">CFSAN072474</strain>
    </source>
</reference>
<dbReference type="Proteomes" id="UP000358545">
    <property type="component" value="Unassembled WGS sequence"/>
</dbReference>
<dbReference type="EMBL" id="DAAEEB010000001">
    <property type="protein sequence ID" value="HAA8051789.1"/>
    <property type="molecule type" value="Genomic_DNA"/>
</dbReference>
<reference evidence="21 22" key="1">
    <citation type="journal article" date="2018" name="BMC Genomics">
        <title>Genes significantly associated with lineage II food isolates of Listeria monocytogenes.</title>
        <authorList>
            <person name="Pirone-Davies C."/>
            <person name="Chen Y."/>
            <person name="Pightling A."/>
            <person name="Ryan G."/>
            <person name="Wang Y."/>
            <person name="Yao K."/>
            <person name="Hoffmann M."/>
            <person name="Allard M.W."/>
        </authorList>
    </citation>
    <scope>NUCLEOTIDE SEQUENCE [LARGE SCALE GENOMIC DNA]</scope>
    <source>
        <strain evidence="21 22">PNUSAL000550</strain>
    </source>
</reference>
<evidence type="ECO:0000259" key="2">
    <source>
        <dbReference type="Pfam" id="PF00440"/>
    </source>
</evidence>
<evidence type="ECO:0000313" key="27">
    <source>
        <dbReference type="Proteomes" id="UP000467536"/>
    </source>
</evidence>
<dbReference type="Gene3D" id="1.10.357.10">
    <property type="entry name" value="Tetracycline Repressor, domain 2"/>
    <property type="match status" value="1"/>
</dbReference>
<evidence type="ECO:0000313" key="3">
    <source>
        <dbReference type="EMBL" id="EAC5550156.1"/>
    </source>
</evidence>
<accession>A0A0B8R0U3</accession>
<evidence type="ECO:0000313" key="31">
    <source>
        <dbReference type="Proteomes" id="UP000528151"/>
    </source>
</evidence>
<dbReference type="OMA" id="ANLIKIM"/>
<dbReference type="EMBL" id="DAAJZA010000011">
    <property type="protein sequence ID" value="HAC1756021.1"/>
    <property type="molecule type" value="Genomic_DNA"/>
</dbReference>
<reference evidence="36 37" key="2">
    <citation type="journal article" date="2018" name="Genome Biol.">
        <title>SKESA: strategic k-mer extension for scrupulous assemblies.</title>
        <authorList>
            <person name="Souvorov A."/>
            <person name="Agarwala R."/>
            <person name="Lipman D.J."/>
        </authorList>
    </citation>
    <scope>NUCLEOTIDE SEQUENCE [LARGE SCALE GENOMIC DNA]</scope>
    <source>
        <strain evidence="16">09CEB371LM</strain>
        <strain evidence="19">2017-325981-023-01</strain>
        <strain evidence="17 36">CFIAFB20130012</strain>
        <strain evidence="18 38">DMG1500109</strain>
    </source>
</reference>
<dbReference type="SMR" id="A0A0B8R0U3"/>
<dbReference type="Proteomes" id="UP000272537">
    <property type="component" value="Unassembled WGS sequence"/>
</dbReference>
<evidence type="ECO:0000313" key="12">
    <source>
        <dbReference type="EMBL" id="EAH3294327.1"/>
    </source>
</evidence>
<evidence type="ECO:0000313" key="21">
    <source>
        <dbReference type="EMBL" id="RKA07787.1"/>
    </source>
</evidence>
<feature type="domain" description="HTH tetR-type" evidence="2">
    <location>
        <begin position="27"/>
        <end position="64"/>
    </location>
</feature>
<evidence type="ECO:0000313" key="4">
    <source>
        <dbReference type="EMBL" id="EAE1338175.1"/>
    </source>
</evidence>
<evidence type="ECO:0000313" key="9">
    <source>
        <dbReference type="EMBL" id="EAG9386103.1"/>
    </source>
</evidence>
<dbReference type="KEGG" id="lmok:CQ02_10505"/>
<evidence type="ECO:0000313" key="6">
    <source>
        <dbReference type="EMBL" id="EAG0867366.1"/>
    </source>
</evidence>
<dbReference type="Proteomes" id="UP000840197">
    <property type="component" value="Unassembled WGS sequence"/>
</dbReference>
<dbReference type="EMBL" id="AAAQQZ010000002">
    <property type="protein sequence ID" value="EAE1338175.1"/>
    <property type="molecule type" value="Genomic_DNA"/>
</dbReference>
<reference evidence="17" key="8">
    <citation type="submission" date="2020-01" db="EMBL/GenBank/DDBJ databases">
        <authorList>
            <consortium name="NCBI Pathogen Detection Project"/>
        </authorList>
    </citation>
    <scope>NUCLEOTIDE SEQUENCE</scope>
    <source>
        <strain evidence="16">09CEB371LM</strain>
        <strain evidence="19">2017-325981-023-01</strain>
        <strain evidence="17">CFIAFB20130012</strain>
        <strain evidence="18">DMG1500109</strain>
    </source>
</reference>
<dbReference type="Proteomes" id="UP000467536">
    <property type="component" value="Unassembled WGS sequence"/>
</dbReference>